<comment type="subcellular location">
    <subcellularLocation>
        <location evidence="1">Membrane</location>
        <topology evidence="1">Single-pass membrane protein</topology>
    </subcellularLocation>
</comment>
<keyword evidence="3 9" id="KW-0812">Transmembrane</keyword>
<feature type="signal peptide" evidence="10">
    <location>
        <begin position="1"/>
        <end position="28"/>
    </location>
</feature>
<keyword evidence="13" id="KW-1185">Reference proteome</keyword>
<dbReference type="GO" id="GO:0009897">
    <property type="term" value="C:external side of plasma membrane"/>
    <property type="evidence" value="ECO:0007669"/>
    <property type="project" value="TreeGrafter"/>
</dbReference>
<dbReference type="PANTHER" id="PTHR21462">
    <property type="entry name" value="CELL SURFACE GLYCOPROTEIN OX2 RECEPTOR PRECURSOR"/>
    <property type="match status" value="1"/>
</dbReference>
<feature type="chain" id="PRO_5034158328" description="Ig-like domain-containing protein" evidence="10">
    <location>
        <begin position="29"/>
        <end position="329"/>
    </location>
</feature>
<dbReference type="InterPro" id="IPR013783">
    <property type="entry name" value="Ig-like_fold"/>
</dbReference>
<reference evidence="12" key="1">
    <citation type="submission" date="2025-08" db="UniProtKB">
        <authorList>
            <consortium name="Ensembl"/>
        </authorList>
    </citation>
    <scope>IDENTIFICATION</scope>
</reference>
<keyword evidence="4 9" id="KW-1133">Transmembrane helix</keyword>
<feature type="transmembrane region" description="Helical" evidence="9">
    <location>
        <begin position="220"/>
        <end position="243"/>
    </location>
</feature>
<keyword evidence="5 9" id="KW-0472">Membrane</keyword>
<evidence type="ECO:0000256" key="9">
    <source>
        <dbReference type="SAM" id="Phobius"/>
    </source>
</evidence>
<dbReference type="InterPro" id="IPR007110">
    <property type="entry name" value="Ig-like_dom"/>
</dbReference>
<feature type="domain" description="Ig-like" evidence="11">
    <location>
        <begin position="23"/>
        <end position="130"/>
    </location>
</feature>
<evidence type="ECO:0000313" key="12">
    <source>
        <dbReference type="Ensembl" id="ENSACOP00000003101.1"/>
    </source>
</evidence>
<keyword evidence="6" id="KW-1015">Disulfide bond</keyword>
<dbReference type="PANTHER" id="PTHR21462:SF2">
    <property type="entry name" value="CELL SURFACE GLYCOPROTEIN CD200 RECEPTOR 2"/>
    <property type="match status" value="1"/>
</dbReference>
<keyword evidence="7" id="KW-0325">Glycoprotein</keyword>
<dbReference type="Pfam" id="PF07686">
    <property type="entry name" value="V-set"/>
    <property type="match status" value="1"/>
</dbReference>
<dbReference type="InterPro" id="IPR040012">
    <property type="entry name" value="CD200R"/>
</dbReference>
<dbReference type="AlphaFoldDB" id="A0A8B9F0X3"/>
<dbReference type="Gene3D" id="2.60.40.10">
    <property type="entry name" value="Immunoglobulins"/>
    <property type="match status" value="2"/>
</dbReference>
<sequence length="329" mass="36233">MKAGADMSIAGKTVCVFVLLTITKVTRTAENKRVSVTVGSSSMLTCPPKSNRTMVTWKISPKVGGPCTLGYRSDQNKTDRTNCSDSMNWKFRPDEDPALEIQQVGIAHEGNYVCEVVSTEGNFHETYHLTVLVPPRLALYCDDHGNPVCEAVAGKPAARISWVLESSFTPREEGHDNGTVTVVSKFTAYSSNMTNATCFVSHPAGNQSNSIACSPSENSFILRVSIILCFLSILTFMAVIYYFKLRGNRPCHKTEPSETAQNRQTPQLRRTMQIRPSTNHGSSGSPENMDDTMEVEPYTIYVQKENVIYNSVSDLTVEKNLPQGLSPAT</sequence>
<comment type="similarity">
    <text evidence="2">Belongs to the CD200R family.</text>
</comment>
<evidence type="ECO:0000256" key="2">
    <source>
        <dbReference type="ARBA" id="ARBA00008215"/>
    </source>
</evidence>
<evidence type="ECO:0000256" key="7">
    <source>
        <dbReference type="ARBA" id="ARBA00023180"/>
    </source>
</evidence>
<feature type="region of interest" description="Disordered" evidence="8">
    <location>
        <begin position="252"/>
        <end position="291"/>
    </location>
</feature>
<dbReference type="GO" id="GO:0150077">
    <property type="term" value="P:regulation of neuroinflammatory response"/>
    <property type="evidence" value="ECO:0007669"/>
    <property type="project" value="InterPro"/>
</dbReference>
<evidence type="ECO:0000259" key="11">
    <source>
        <dbReference type="PROSITE" id="PS50835"/>
    </source>
</evidence>
<evidence type="ECO:0000256" key="3">
    <source>
        <dbReference type="ARBA" id="ARBA00022692"/>
    </source>
</evidence>
<dbReference type="InterPro" id="IPR003599">
    <property type="entry name" value="Ig_sub"/>
</dbReference>
<name>A0A8B9F0X3_9PSIT</name>
<evidence type="ECO:0000256" key="5">
    <source>
        <dbReference type="ARBA" id="ARBA00023136"/>
    </source>
</evidence>
<organism evidence="12 13">
    <name type="scientific">Amazona collaria</name>
    <name type="common">yellow-billed parrot</name>
    <dbReference type="NCBI Taxonomy" id="241587"/>
    <lineage>
        <taxon>Eukaryota</taxon>
        <taxon>Metazoa</taxon>
        <taxon>Chordata</taxon>
        <taxon>Craniata</taxon>
        <taxon>Vertebrata</taxon>
        <taxon>Euteleostomi</taxon>
        <taxon>Archelosauria</taxon>
        <taxon>Archosauria</taxon>
        <taxon>Dinosauria</taxon>
        <taxon>Saurischia</taxon>
        <taxon>Theropoda</taxon>
        <taxon>Coelurosauria</taxon>
        <taxon>Aves</taxon>
        <taxon>Neognathae</taxon>
        <taxon>Neoaves</taxon>
        <taxon>Telluraves</taxon>
        <taxon>Australaves</taxon>
        <taxon>Psittaciformes</taxon>
        <taxon>Psittacidae</taxon>
        <taxon>Amazona</taxon>
    </lineage>
</organism>
<evidence type="ECO:0000256" key="6">
    <source>
        <dbReference type="ARBA" id="ARBA00023157"/>
    </source>
</evidence>
<dbReference type="PROSITE" id="PS50835">
    <property type="entry name" value="IG_LIKE"/>
    <property type="match status" value="1"/>
</dbReference>
<dbReference type="SMART" id="SM00409">
    <property type="entry name" value="IG"/>
    <property type="match status" value="1"/>
</dbReference>
<proteinExistence type="inferred from homology"/>
<accession>A0A8B9F0X3</accession>
<evidence type="ECO:0000313" key="13">
    <source>
        <dbReference type="Proteomes" id="UP000694522"/>
    </source>
</evidence>
<dbReference type="GO" id="GO:0038023">
    <property type="term" value="F:signaling receptor activity"/>
    <property type="evidence" value="ECO:0007669"/>
    <property type="project" value="InterPro"/>
</dbReference>
<dbReference type="SUPFAM" id="SSF48726">
    <property type="entry name" value="Immunoglobulin"/>
    <property type="match status" value="2"/>
</dbReference>
<dbReference type="InterPro" id="IPR036179">
    <property type="entry name" value="Ig-like_dom_sf"/>
</dbReference>
<dbReference type="Ensembl" id="ENSACOT00000003211.1">
    <property type="protein sequence ID" value="ENSACOP00000003101.1"/>
    <property type="gene ID" value="ENSACOG00000002156.1"/>
</dbReference>
<dbReference type="Proteomes" id="UP000694522">
    <property type="component" value="Unplaced"/>
</dbReference>
<evidence type="ECO:0000256" key="4">
    <source>
        <dbReference type="ARBA" id="ARBA00022989"/>
    </source>
</evidence>
<feature type="compositionally biased region" description="Polar residues" evidence="8">
    <location>
        <begin position="257"/>
        <end position="286"/>
    </location>
</feature>
<keyword evidence="10" id="KW-0732">Signal</keyword>
<dbReference type="InterPro" id="IPR013106">
    <property type="entry name" value="Ig_V-set"/>
</dbReference>
<evidence type="ECO:0000256" key="1">
    <source>
        <dbReference type="ARBA" id="ARBA00004167"/>
    </source>
</evidence>
<protein>
    <recommendedName>
        <fullName evidence="11">Ig-like domain-containing protein</fullName>
    </recommendedName>
</protein>
<reference evidence="12" key="2">
    <citation type="submission" date="2025-09" db="UniProtKB">
        <authorList>
            <consortium name="Ensembl"/>
        </authorList>
    </citation>
    <scope>IDENTIFICATION</scope>
</reference>
<evidence type="ECO:0000256" key="10">
    <source>
        <dbReference type="SAM" id="SignalP"/>
    </source>
</evidence>
<evidence type="ECO:0000256" key="8">
    <source>
        <dbReference type="SAM" id="MobiDB-lite"/>
    </source>
</evidence>